<accession>A0ABS4IBS2</accession>
<reference evidence="1 2" key="1">
    <citation type="submission" date="2021-03" db="EMBL/GenBank/DDBJ databases">
        <title>Genomic Encyclopedia of Type Strains, Phase IV (KMG-IV): sequencing the most valuable type-strain genomes for metagenomic binning, comparative biology and taxonomic classification.</title>
        <authorList>
            <person name="Goeker M."/>
        </authorList>
    </citation>
    <scope>NUCLEOTIDE SEQUENCE [LARGE SCALE GENOMIC DNA]</scope>
    <source>
        <strain evidence="1 2">DSM 25609</strain>
    </source>
</reference>
<keyword evidence="2" id="KW-1185">Reference proteome</keyword>
<organism evidence="1 2">
    <name type="scientific">Virgibacillus natechei</name>
    <dbReference type="NCBI Taxonomy" id="1216297"/>
    <lineage>
        <taxon>Bacteria</taxon>
        <taxon>Bacillati</taxon>
        <taxon>Bacillota</taxon>
        <taxon>Bacilli</taxon>
        <taxon>Bacillales</taxon>
        <taxon>Bacillaceae</taxon>
        <taxon>Virgibacillus</taxon>
    </lineage>
</organism>
<name>A0ABS4IBS2_9BACI</name>
<evidence type="ECO:0000313" key="2">
    <source>
        <dbReference type="Proteomes" id="UP001519345"/>
    </source>
</evidence>
<proteinExistence type="predicted"/>
<dbReference type="Proteomes" id="UP001519345">
    <property type="component" value="Unassembled WGS sequence"/>
</dbReference>
<dbReference type="Pfam" id="PF13030">
    <property type="entry name" value="DUF3891"/>
    <property type="match status" value="1"/>
</dbReference>
<gene>
    <name evidence="1" type="ORF">J2Z83_000469</name>
</gene>
<evidence type="ECO:0008006" key="3">
    <source>
        <dbReference type="Google" id="ProtNLM"/>
    </source>
</evidence>
<sequence>MIVREHENAFIMTTQDDHAHVSGKLIANWRDALFKKPELRKSVEYAIFQHDLGWKPIDEQPFWNDKKQEPYTFIDFPTPPKAVFYKHGIDEVVQFDAYAGLLCSTHYMNFLLEETSKEAYAFVEQERERQQQIMDSFSDLNKDAFDFHYALLQLCDSLSLFMSINEPGVAMEDGHPFFRKGIPVPSVLDNFSKSKIDLNWKDNHTIAMHEFPFENPVNITLKQKTVTKEAIKTMGLVQSYQEATLQKIGLLLVEG</sequence>
<evidence type="ECO:0000313" key="1">
    <source>
        <dbReference type="EMBL" id="MBP1968377.1"/>
    </source>
</evidence>
<protein>
    <recommendedName>
        <fullName evidence="3">DUF3891 family protein</fullName>
    </recommendedName>
</protein>
<comment type="caution">
    <text evidence="1">The sequence shown here is derived from an EMBL/GenBank/DDBJ whole genome shotgun (WGS) entry which is preliminary data.</text>
</comment>
<dbReference type="EMBL" id="JAGGKX010000002">
    <property type="protein sequence ID" value="MBP1968377.1"/>
    <property type="molecule type" value="Genomic_DNA"/>
</dbReference>
<dbReference type="InterPro" id="IPR024992">
    <property type="entry name" value="DUF3891"/>
</dbReference>
<dbReference type="RefSeq" id="WP_209461616.1">
    <property type="nucleotide sequence ID" value="NZ_CP110224.1"/>
</dbReference>